<keyword evidence="3" id="KW-1185">Reference proteome</keyword>
<dbReference type="Proteomes" id="UP000595140">
    <property type="component" value="Unassembled WGS sequence"/>
</dbReference>
<protein>
    <submittedName>
        <fullName evidence="2">Uncharacterized protein</fullName>
    </submittedName>
</protein>
<accession>A0A484L9W4</accession>
<sequence length="139" mass="15702">MVSIYLSAKKPYLSSKPLSGRLRSEEKSSPLRRSWRQSRRSSSFLSSSSPSRYLDTGQWSSDPHRVPRFRSIPLTDGAYARLSRRVKPTSQPQSLLPPIYRGEQLCCKHQVAARLADALGECVDVMVSDEELAFMLSQL</sequence>
<proteinExistence type="predicted"/>
<name>A0A484L9W4_9ASTE</name>
<feature type="region of interest" description="Disordered" evidence="1">
    <location>
        <begin position="14"/>
        <end position="64"/>
    </location>
</feature>
<gene>
    <name evidence="2" type="ORF">CCAM_LOCUS14869</name>
</gene>
<organism evidence="2 3">
    <name type="scientific">Cuscuta campestris</name>
    <dbReference type="NCBI Taxonomy" id="132261"/>
    <lineage>
        <taxon>Eukaryota</taxon>
        <taxon>Viridiplantae</taxon>
        <taxon>Streptophyta</taxon>
        <taxon>Embryophyta</taxon>
        <taxon>Tracheophyta</taxon>
        <taxon>Spermatophyta</taxon>
        <taxon>Magnoliopsida</taxon>
        <taxon>eudicotyledons</taxon>
        <taxon>Gunneridae</taxon>
        <taxon>Pentapetalae</taxon>
        <taxon>asterids</taxon>
        <taxon>lamiids</taxon>
        <taxon>Solanales</taxon>
        <taxon>Convolvulaceae</taxon>
        <taxon>Cuscuteae</taxon>
        <taxon>Cuscuta</taxon>
        <taxon>Cuscuta subgen. Grammica</taxon>
        <taxon>Cuscuta sect. Cleistogrammica</taxon>
    </lineage>
</organism>
<evidence type="ECO:0000313" key="2">
    <source>
        <dbReference type="EMBL" id="VFQ73093.1"/>
    </source>
</evidence>
<feature type="compositionally biased region" description="Low complexity" evidence="1">
    <location>
        <begin position="40"/>
        <end position="52"/>
    </location>
</feature>
<dbReference type="AlphaFoldDB" id="A0A484L9W4"/>
<reference evidence="2 3" key="1">
    <citation type="submission" date="2018-04" db="EMBL/GenBank/DDBJ databases">
        <authorList>
            <person name="Vogel A."/>
        </authorList>
    </citation>
    <scope>NUCLEOTIDE SEQUENCE [LARGE SCALE GENOMIC DNA]</scope>
</reference>
<evidence type="ECO:0000313" key="3">
    <source>
        <dbReference type="Proteomes" id="UP000595140"/>
    </source>
</evidence>
<dbReference type="OrthoDB" id="337581at2759"/>
<evidence type="ECO:0000256" key="1">
    <source>
        <dbReference type="SAM" id="MobiDB-lite"/>
    </source>
</evidence>
<dbReference type="EMBL" id="OOIL02001139">
    <property type="protein sequence ID" value="VFQ73093.1"/>
    <property type="molecule type" value="Genomic_DNA"/>
</dbReference>